<comment type="caution">
    <text evidence="2">The sequence shown here is derived from an EMBL/GenBank/DDBJ whole genome shotgun (WGS) entry which is preliminary data.</text>
</comment>
<dbReference type="SUPFAM" id="SSF47413">
    <property type="entry name" value="lambda repressor-like DNA-binding domains"/>
    <property type="match status" value="1"/>
</dbReference>
<evidence type="ECO:0000259" key="1">
    <source>
        <dbReference type="PROSITE" id="PS50943"/>
    </source>
</evidence>
<keyword evidence="3" id="KW-1185">Reference proteome</keyword>
<evidence type="ECO:0000313" key="3">
    <source>
        <dbReference type="Proteomes" id="UP000288291"/>
    </source>
</evidence>
<dbReference type="RefSeq" id="WP_103662496.1">
    <property type="nucleotide sequence ID" value="NZ_ML136901.1"/>
</dbReference>
<gene>
    <name evidence="2" type="ORF">EJK17_09665</name>
</gene>
<dbReference type="Proteomes" id="UP000288291">
    <property type="component" value="Unassembled WGS sequence"/>
</dbReference>
<reference evidence="2 3" key="1">
    <citation type="submission" date="2018-12" db="EMBL/GenBank/DDBJ databases">
        <authorList>
            <person name="Meng J."/>
        </authorList>
    </citation>
    <scope>NUCLEOTIDE SEQUENCE [LARGE SCALE GENOMIC DNA]</scope>
    <source>
        <strain evidence="2 3">HT111-2</strain>
    </source>
</reference>
<dbReference type="Gene3D" id="1.25.40.10">
    <property type="entry name" value="Tetratricopeptide repeat domain"/>
    <property type="match status" value="1"/>
</dbReference>
<dbReference type="AlphaFoldDB" id="A0A437SSX8"/>
<evidence type="ECO:0000313" key="2">
    <source>
        <dbReference type="EMBL" id="RVU70041.1"/>
    </source>
</evidence>
<proteinExistence type="predicted"/>
<dbReference type="GO" id="GO:0003677">
    <property type="term" value="F:DNA binding"/>
    <property type="evidence" value="ECO:0007669"/>
    <property type="project" value="InterPro"/>
</dbReference>
<dbReference type="SMART" id="SM00530">
    <property type="entry name" value="HTH_XRE"/>
    <property type="match status" value="1"/>
</dbReference>
<protein>
    <submittedName>
        <fullName evidence="2">XRE family transcriptional regulator</fullName>
    </submittedName>
</protein>
<dbReference type="InterPro" id="IPR010982">
    <property type="entry name" value="Lambda_DNA-bd_dom_sf"/>
</dbReference>
<dbReference type="EMBL" id="RXIA01000033">
    <property type="protein sequence ID" value="RVU70041.1"/>
    <property type="molecule type" value="Genomic_DNA"/>
</dbReference>
<name>A0A437SSX8_9LACO</name>
<accession>A0A437SSX8</accession>
<dbReference type="PANTHER" id="PTHR37038">
    <property type="entry name" value="TRANSCRIPTIONAL REGULATOR-RELATED"/>
    <property type="match status" value="1"/>
</dbReference>
<sequence>MTIGQALRRVRNNLGLTQQQMCEGIISRPFYAKVESGNNILNSESLVRILLAHEIDIIAFFDLLQDTYNSAENQMIKQLQTKISQAVNNKDLQALEKYCLDIIANSNSEILKLRAEVTLAYFKGKLDDIDKSTRRKLKDEFDEGRNWTKRPELLQLLANTMPLWSQEELDFLIGRLLDSINKTKFSELMLERYLRLFENCLIVSYDRQIHKKKGYVDHIRDVIDYIIGATAPFHLMIYRIEAIYMQALFEGKSDKAQSIRRNLSEYGYGKAIASWPE</sequence>
<dbReference type="PROSITE" id="PS50943">
    <property type="entry name" value="HTH_CROC1"/>
    <property type="match status" value="1"/>
</dbReference>
<dbReference type="InterPro" id="IPR001387">
    <property type="entry name" value="Cro/C1-type_HTH"/>
</dbReference>
<feature type="domain" description="HTH cro/C1-type" evidence="1">
    <location>
        <begin position="7"/>
        <end position="60"/>
    </location>
</feature>
<dbReference type="Pfam" id="PF01381">
    <property type="entry name" value="HTH_3"/>
    <property type="match status" value="1"/>
</dbReference>
<dbReference type="CDD" id="cd00093">
    <property type="entry name" value="HTH_XRE"/>
    <property type="match status" value="1"/>
</dbReference>
<dbReference type="InterPro" id="IPR053163">
    <property type="entry name" value="HTH-type_regulator_Rgg"/>
</dbReference>
<organism evidence="2 3">
    <name type="scientific">Lactobacillus xujianguonis</name>
    <dbReference type="NCBI Taxonomy" id="2495899"/>
    <lineage>
        <taxon>Bacteria</taxon>
        <taxon>Bacillati</taxon>
        <taxon>Bacillota</taxon>
        <taxon>Bacilli</taxon>
        <taxon>Lactobacillales</taxon>
        <taxon>Lactobacillaceae</taxon>
        <taxon>Lactobacillus</taxon>
    </lineage>
</organism>
<dbReference type="InterPro" id="IPR011990">
    <property type="entry name" value="TPR-like_helical_dom_sf"/>
</dbReference>